<dbReference type="InterPro" id="IPR014776">
    <property type="entry name" value="4pyrrole_Mease_sub2"/>
</dbReference>
<keyword evidence="5 6" id="KW-0949">S-adenosyl-L-methionine</keyword>
<dbReference type="PIRSF" id="PIRSF005917">
    <property type="entry name" value="MTase_YraL"/>
    <property type="match status" value="1"/>
</dbReference>
<evidence type="ECO:0000313" key="9">
    <source>
        <dbReference type="Proteomes" id="UP000178336"/>
    </source>
</evidence>
<dbReference type="STRING" id="1797724.A3A48_01975"/>
<comment type="caution">
    <text evidence="8">The sequence shown here is derived from an EMBL/GenBank/DDBJ whole genome shotgun (WGS) entry which is preliminary data.</text>
</comment>
<dbReference type="InterPro" id="IPR008189">
    <property type="entry name" value="rRNA_ssu_MeTfrase_I"/>
</dbReference>
<evidence type="ECO:0000256" key="3">
    <source>
        <dbReference type="ARBA" id="ARBA00022603"/>
    </source>
</evidence>
<dbReference type="Gene3D" id="3.30.950.10">
    <property type="entry name" value="Methyltransferase, Cobalt-precorrin-4 Transmethylase, Domain 2"/>
    <property type="match status" value="1"/>
</dbReference>
<gene>
    <name evidence="6" type="primary">rsmI</name>
    <name evidence="8" type="ORF">A3A48_01975</name>
</gene>
<evidence type="ECO:0000313" key="8">
    <source>
        <dbReference type="EMBL" id="OGD95345.1"/>
    </source>
</evidence>
<dbReference type="InterPro" id="IPR000878">
    <property type="entry name" value="4pyrrol_Mease"/>
</dbReference>
<comment type="subcellular location">
    <subcellularLocation>
        <location evidence="6">Cytoplasm</location>
    </subcellularLocation>
</comment>
<dbReference type="HAMAP" id="MF_01877">
    <property type="entry name" value="16SrRNA_methyltr_I"/>
    <property type="match status" value="1"/>
</dbReference>
<keyword evidence="3 6" id="KW-0489">Methyltransferase</keyword>
<dbReference type="PANTHER" id="PTHR46111">
    <property type="entry name" value="RIBOSOMAL RNA SMALL SUBUNIT METHYLTRANSFERASE I"/>
    <property type="match status" value="1"/>
</dbReference>
<dbReference type="PROSITE" id="PS01296">
    <property type="entry name" value="RSMI"/>
    <property type="match status" value="1"/>
</dbReference>
<dbReference type="EC" id="2.1.1.198" evidence="6"/>
<keyword evidence="2 6" id="KW-0698">rRNA processing</keyword>
<sequence>MGTLFIVATPIGNLKDITLRALETLKKVDSVICEDTRITGKLLNYYGIKKTMISLNEFNEKAKTAQIISILKSNKDLALISDAGTPLVSDPGFYLVNEAIKNNIVLESIPGSTALICAITLSGYSGQNFYFAGFMPKKSMKRELFLKNILLLRKKLKFTIVAYESPYRLIKTLNNIQGLGGNIKIAICREMTKLHQEIRRENINSSIAHFLKNKPRGEFTLIF</sequence>
<feature type="domain" description="Tetrapyrrole methylase" evidence="7">
    <location>
        <begin position="3"/>
        <end position="203"/>
    </location>
</feature>
<accession>A0A1F5GU27</accession>
<dbReference type="FunFam" id="3.40.1010.10:FF:000007">
    <property type="entry name" value="Ribosomal RNA small subunit methyltransferase I"/>
    <property type="match status" value="1"/>
</dbReference>
<dbReference type="GO" id="GO:0005737">
    <property type="term" value="C:cytoplasm"/>
    <property type="evidence" value="ECO:0007669"/>
    <property type="project" value="UniProtKB-SubCell"/>
</dbReference>
<name>A0A1F5GU27_9BACT</name>
<dbReference type="InterPro" id="IPR014777">
    <property type="entry name" value="4pyrrole_Mease_sub1"/>
</dbReference>
<dbReference type="GO" id="GO:0070677">
    <property type="term" value="F:rRNA (cytosine-2'-O-)-methyltransferase activity"/>
    <property type="evidence" value="ECO:0007669"/>
    <property type="project" value="UniProtKB-UniRule"/>
</dbReference>
<evidence type="ECO:0000256" key="4">
    <source>
        <dbReference type="ARBA" id="ARBA00022679"/>
    </source>
</evidence>
<evidence type="ECO:0000256" key="2">
    <source>
        <dbReference type="ARBA" id="ARBA00022552"/>
    </source>
</evidence>
<dbReference type="PANTHER" id="PTHR46111:SF1">
    <property type="entry name" value="RIBOSOMAL RNA SMALL SUBUNIT METHYLTRANSFERASE I"/>
    <property type="match status" value="1"/>
</dbReference>
<dbReference type="Proteomes" id="UP000178336">
    <property type="component" value="Unassembled WGS sequence"/>
</dbReference>
<proteinExistence type="inferred from homology"/>
<dbReference type="AlphaFoldDB" id="A0A1F5GU27"/>
<comment type="similarity">
    <text evidence="6">Belongs to the methyltransferase superfamily. RsmI family.</text>
</comment>
<comment type="catalytic activity">
    <reaction evidence="6">
        <text>cytidine(1402) in 16S rRNA + S-adenosyl-L-methionine = 2'-O-methylcytidine(1402) in 16S rRNA + S-adenosyl-L-homocysteine + H(+)</text>
        <dbReference type="Rhea" id="RHEA:42924"/>
        <dbReference type="Rhea" id="RHEA-COMP:10285"/>
        <dbReference type="Rhea" id="RHEA-COMP:10286"/>
        <dbReference type="ChEBI" id="CHEBI:15378"/>
        <dbReference type="ChEBI" id="CHEBI:57856"/>
        <dbReference type="ChEBI" id="CHEBI:59789"/>
        <dbReference type="ChEBI" id="CHEBI:74495"/>
        <dbReference type="ChEBI" id="CHEBI:82748"/>
        <dbReference type="EC" id="2.1.1.198"/>
    </reaction>
</comment>
<evidence type="ECO:0000256" key="6">
    <source>
        <dbReference type="HAMAP-Rule" id="MF_01877"/>
    </source>
</evidence>
<comment type="function">
    <text evidence="6">Catalyzes the 2'-O-methylation of the ribose of cytidine 1402 (C1402) in 16S rRNA.</text>
</comment>
<dbReference type="Gene3D" id="3.40.1010.10">
    <property type="entry name" value="Cobalt-precorrin-4 Transmethylase, Domain 1"/>
    <property type="match status" value="1"/>
</dbReference>
<dbReference type="Pfam" id="PF00590">
    <property type="entry name" value="TP_methylase"/>
    <property type="match status" value="1"/>
</dbReference>
<evidence type="ECO:0000256" key="1">
    <source>
        <dbReference type="ARBA" id="ARBA00022490"/>
    </source>
</evidence>
<organism evidence="8 9">
    <name type="scientific">Candidatus Curtissbacteria bacterium RIFCSPLOWO2_01_FULL_37_9</name>
    <dbReference type="NCBI Taxonomy" id="1797724"/>
    <lineage>
        <taxon>Bacteria</taxon>
        <taxon>Candidatus Curtissiibacteriota</taxon>
    </lineage>
</organism>
<dbReference type="SUPFAM" id="SSF53790">
    <property type="entry name" value="Tetrapyrrole methylase"/>
    <property type="match status" value="1"/>
</dbReference>
<dbReference type="InterPro" id="IPR035996">
    <property type="entry name" value="4pyrrol_Methylase_sf"/>
</dbReference>
<protein>
    <recommendedName>
        <fullName evidence="6">Ribosomal RNA small subunit methyltransferase I</fullName>
        <ecNumber evidence="6">2.1.1.198</ecNumber>
    </recommendedName>
    <alternativeName>
        <fullName evidence="6">16S rRNA 2'-O-ribose C1402 methyltransferase</fullName>
    </alternativeName>
    <alternativeName>
        <fullName evidence="6">rRNA (cytidine-2'-O-)-methyltransferase RsmI</fullName>
    </alternativeName>
</protein>
<evidence type="ECO:0000259" key="7">
    <source>
        <dbReference type="Pfam" id="PF00590"/>
    </source>
</evidence>
<reference evidence="8 9" key="1">
    <citation type="journal article" date="2016" name="Nat. Commun.">
        <title>Thousands of microbial genomes shed light on interconnected biogeochemical processes in an aquifer system.</title>
        <authorList>
            <person name="Anantharaman K."/>
            <person name="Brown C.T."/>
            <person name="Hug L.A."/>
            <person name="Sharon I."/>
            <person name="Castelle C.J."/>
            <person name="Probst A.J."/>
            <person name="Thomas B.C."/>
            <person name="Singh A."/>
            <person name="Wilkins M.J."/>
            <person name="Karaoz U."/>
            <person name="Brodie E.L."/>
            <person name="Williams K.H."/>
            <person name="Hubbard S.S."/>
            <person name="Banfield J.F."/>
        </authorList>
    </citation>
    <scope>NUCLEOTIDE SEQUENCE [LARGE SCALE GENOMIC DNA]</scope>
</reference>
<dbReference type="InterPro" id="IPR018063">
    <property type="entry name" value="SAM_MeTrfase_RsmI_CS"/>
</dbReference>
<dbReference type="EMBL" id="MFBN01000020">
    <property type="protein sequence ID" value="OGD95345.1"/>
    <property type="molecule type" value="Genomic_DNA"/>
</dbReference>
<dbReference type="NCBIfam" id="TIGR00096">
    <property type="entry name" value="16S rRNA (cytidine(1402)-2'-O)-methyltransferase"/>
    <property type="match status" value="1"/>
</dbReference>
<keyword evidence="1 6" id="KW-0963">Cytoplasm</keyword>
<keyword evidence="4 6" id="KW-0808">Transferase</keyword>
<dbReference type="CDD" id="cd11648">
    <property type="entry name" value="RsmI"/>
    <property type="match status" value="1"/>
</dbReference>
<evidence type="ECO:0000256" key="5">
    <source>
        <dbReference type="ARBA" id="ARBA00022691"/>
    </source>
</evidence>